<keyword evidence="6" id="KW-0539">Nucleus</keyword>
<evidence type="ECO:0000256" key="8">
    <source>
        <dbReference type="SAM" id="MobiDB-lite"/>
    </source>
</evidence>
<dbReference type="RefSeq" id="XP_023167317.1">
    <property type="nucleotide sequence ID" value="XM_023311549.1"/>
</dbReference>
<feature type="region of interest" description="Disordered" evidence="8">
    <location>
        <begin position="177"/>
        <end position="240"/>
    </location>
</feature>
<sequence>MVLIMPISPPEHGLLYTANNIKLKLGDKIVGQGTIYISQNTLSWQPADLAEGISIEWKQVSLHGISSNPRKCIYFMLDRKVEWEGVYMGLTPEVNGQNGGGGDELRRNAVAIANNEVDEGNGSDEHDQDDDDDDDDDNFEDAVDQQLDEVTECWLLPDDIHTVDTMYNAMTTCQALHPDSADSNSEDSDPMEDAGGVGMAFDDQDMVEDAHTLGRNGGEVGGMQNLSLDDDDERFEDADE</sequence>
<comment type="subcellular location">
    <subcellularLocation>
        <location evidence="2">Cytoplasm</location>
    </subcellularLocation>
    <subcellularLocation>
        <location evidence="1">Nucleus</location>
    </subcellularLocation>
</comment>
<evidence type="ECO:0000256" key="1">
    <source>
        <dbReference type="ARBA" id="ARBA00004123"/>
    </source>
</evidence>
<evidence type="ECO:0000256" key="2">
    <source>
        <dbReference type="ARBA" id="ARBA00004496"/>
    </source>
</evidence>
<dbReference type="GO" id="GO:0034709">
    <property type="term" value="C:methylosome"/>
    <property type="evidence" value="ECO:0007669"/>
    <property type="project" value="InterPro"/>
</dbReference>
<feature type="compositionally biased region" description="Acidic residues" evidence="8">
    <location>
        <begin position="228"/>
        <end position="240"/>
    </location>
</feature>
<dbReference type="GO" id="GO:0005829">
    <property type="term" value="C:cytosol"/>
    <property type="evidence" value="ECO:0007669"/>
    <property type="project" value="InterPro"/>
</dbReference>
<dbReference type="PANTHER" id="PTHR21399:SF0">
    <property type="entry name" value="METHYLOSOME SUBUNIT PICLN"/>
    <property type="match status" value="1"/>
</dbReference>
<dbReference type="GO" id="GO:0005681">
    <property type="term" value="C:spliceosomal complex"/>
    <property type="evidence" value="ECO:0007669"/>
    <property type="project" value="TreeGrafter"/>
</dbReference>
<accession>A0A6J1LQQ8</accession>
<dbReference type="GO" id="GO:0000387">
    <property type="term" value="P:spliceosomal snRNP assembly"/>
    <property type="evidence" value="ECO:0007669"/>
    <property type="project" value="InterPro"/>
</dbReference>
<protein>
    <recommendedName>
        <fullName evidence="4">Methylosome subunit pICln</fullName>
    </recommendedName>
</protein>
<dbReference type="CTD" id="36997"/>
<evidence type="ECO:0000256" key="5">
    <source>
        <dbReference type="ARBA" id="ARBA00022490"/>
    </source>
</evidence>
<comment type="function">
    <text evidence="7">Involved in both the assembly of spliceosomal snRNPs and the methylation of Sm proteins. Chaperone that regulates the assembly of spliceosomal U1, U2, U4 and U5 small nuclear ribonucleoproteins (snRNPs), the building blocks of the spliceosome, and thereby plays an important role in the splicing of cellular pre-mRNAs. Most spliceosomal snRNPs contain a common set of Sm proteins SNRPB, SNRPD1, SNRPD2, SNRPD3, SNRPE, SNRPF and SNRPG that assemble in a heptameric protein ring on the Sm site of the small nuclear RNA to form the core snRNP (Sm core). In the cytosol, the Sm proteins SNRPD1, SNRPD2, SNRPE, SNRPF and SNRPG are trapped in an inactive 6S pICln-Sm complex by the chaperone CLNS1A that controls the assembly of the core snRNP. Dissociation by the SMN complex of CLNS1A from the trapped Sm proteins and their transfer to an SMN-Sm complex triggers the assembly of core snRNPs and their transport to the nucleus.</text>
</comment>
<dbReference type="GO" id="GO:0034715">
    <property type="term" value="C:pICln-Sm protein complex"/>
    <property type="evidence" value="ECO:0007669"/>
    <property type="project" value="InterPro"/>
</dbReference>
<dbReference type="Proteomes" id="UP000504633">
    <property type="component" value="Unplaced"/>
</dbReference>
<dbReference type="OrthoDB" id="19714at2759"/>
<dbReference type="GO" id="GO:0006821">
    <property type="term" value="P:chloride transport"/>
    <property type="evidence" value="ECO:0007669"/>
    <property type="project" value="InterPro"/>
</dbReference>
<evidence type="ECO:0000256" key="3">
    <source>
        <dbReference type="ARBA" id="ARBA00007054"/>
    </source>
</evidence>
<evidence type="ECO:0000256" key="7">
    <source>
        <dbReference type="ARBA" id="ARBA00045890"/>
    </source>
</evidence>
<dbReference type="GO" id="GO:0006884">
    <property type="term" value="P:cell volume homeostasis"/>
    <property type="evidence" value="ECO:0007669"/>
    <property type="project" value="InterPro"/>
</dbReference>
<dbReference type="PANTHER" id="PTHR21399">
    <property type="entry name" value="CHLORIDE CONDUCTANCE REGULATORY PROTEIN ICLN"/>
    <property type="match status" value="1"/>
</dbReference>
<comment type="similarity">
    <text evidence="3">Belongs to the pICln (TC 1.A.47) family.</text>
</comment>
<dbReference type="GO" id="GO:0005886">
    <property type="term" value="C:plasma membrane"/>
    <property type="evidence" value="ECO:0007669"/>
    <property type="project" value="InterPro"/>
</dbReference>
<feature type="region of interest" description="Disordered" evidence="8">
    <location>
        <begin position="115"/>
        <end position="139"/>
    </location>
</feature>
<proteinExistence type="inferred from homology"/>
<keyword evidence="5" id="KW-0963">Cytoplasm</keyword>
<dbReference type="Pfam" id="PF03517">
    <property type="entry name" value="Voldacs"/>
    <property type="match status" value="1"/>
</dbReference>
<dbReference type="InterPro" id="IPR011993">
    <property type="entry name" value="PH-like_dom_sf"/>
</dbReference>
<dbReference type="KEGG" id="dhe:111597036"/>
<dbReference type="AlphaFoldDB" id="A0A6J1LQQ8"/>
<gene>
    <name evidence="10" type="primary">LOC111597036</name>
</gene>
<dbReference type="InterPro" id="IPR039924">
    <property type="entry name" value="ICln/Lot5/Saf5"/>
</dbReference>
<evidence type="ECO:0000256" key="4">
    <source>
        <dbReference type="ARBA" id="ARBA00015653"/>
    </source>
</evidence>
<keyword evidence="9" id="KW-1185">Reference proteome</keyword>
<dbReference type="GO" id="GO:0045292">
    <property type="term" value="P:mRNA cis splicing, via spliceosome"/>
    <property type="evidence" value="ECO:0007669"/>
    <property type="project" value="TreeGrafter"/>
</dbReference>
<dbReference type="OMA" id="YFMLDHK"/>
<reference evidence="10" key="1">
    <citation type="submission" date="2025-08" db="UniProtKB">
        <authorList>
            <consortium name="RefSeq"/>
        </authorList>
    </citation>
    <scope>IDENTIFICATION</scope>
    <source>
        <strain evidence="10">15085-1641.00</strain>
        <tissue evidence="10">Whole body</tissue>
    </source>
</reference>
<dbReference type="GeneID" id="111597036"/>
<evidence type="ECO:0000313" key="10">
    <source>
        <dbReference type="RefSeq" id="XP_023167317.1"/>
    </source>
</evidence>
<evidence type="ECO:0000256" key="6">
    <source>
        <dbReference type="ARBA" id="ARBA00023242"/>
    </source>
</evidence>
<dbReference type="InterPro" id="IPR003521">
    <property type="entry name" value="ICln"/>
</dbReference>
<dbReference type="PRINTS" id="PR01348">
    <property type="entry name" value="ICLNCHANNEL"/>
</dbReference>
<evidence type="ECO:0000313" key="9">
    <source>
        <dbReference type="Proteomes" id="UP000504633"/>
    </source>
</evidence>
<organism evidence="9 10">
    <name type="scientific">Drosophila hydei</name>
    <name type="common">Fruit fly</name>
    <dbReference type="NCBI Taxonomy" id="7224"/>
    <lineage>
        <taxon>Eukaryota</taxon>
        <taxon>Metazoa</taxon>
        <taxon>Ecdysozoa</taxon>
        <taxon>Arthropoda</taxon>
        <taxon>Hexapoda</taxon>
        <taxon>Insecta</taxon>
        <taxon>Pterygota</taxon>
        <taxon>Neoptera</taxon>
        <taxon>Endopterygota</taxon>
        <taxon>Diptera</taxon>
        <taxon>Brachycera</taxon>
        <taxon>Muscomorpha</taxon>
        <taxon>Ephydroidea</taxon>
        <taxon>Drosophilidae</taxon>
        <taxon>Drosophila</taxon>
    </lineage>
</organism>
<feature type="compositionally biased region" description="Acidic residues" evidence="8">
    <location>
        <begin position="116"/>
        <end position="139"/>
    </location>
</feature>
<name>A0A6J1LQQ8_DROHY</name>
<dbReference type="Gene3D" id="2.30.29.30">
    <property type="entry name" value="Pleckstrin-homology domain (PH domain)/Phosphotyrosine-binding domain (PTB)"/>
    <property type="match status" value="1"/>
</dbReference>